<sequence length="189" mass="21629">MNRIVKEVYEWVYSITISLAIALFVHIFIFQPTKVVGQSMEPTLQEADYLVVSKLSHTFKRLPEYGDIVIIDSRVNRDRDWKDDVAEPVNNYLSIFKGQASLSHDVWVKRVIGKPGDSITFQDGKVVRNGQVLNETYTKEDMRFYPEKKVIVPANHVYVMGDNRNNSSDSRIIGPIPLNHVLGTVVHKI</sequence>
<evidence type="ECO:0000313" key="12">
    <source>
        <dbReference type="Proteomes" id="UP000295063"/>
    </source>
</evidence>
<dbReference type="Proteomes" id="UP000295063">
    <property type="component" value="Unassembled WGS sequence"/>
</dbReference>
<accession>A0A4R1Q3A6</accession>
<feature type="active site" evidence="7">
    <location>
        <position position="109"/>
    </location>
</feature>
<name>A0A4R1Q3A6_9FIRM</name>
<dbReference type="Pfam" id="PF10502">
    <property type="entry name" value="Peptidase_S26"/>
    <property type="match status" value="1"/>
</dbReference>
<keyword evidence="12" id="KW-1185">Reference proteome</keyword>
<dbReference type="OrthoDB" id="9802919at2"/>
<comment type="similarity">
    <text evidence="3 9">Belongs to the peptidase S26 family.</text>
</comment>
<comment type="subcellular location">
    <subcellularLocation>
        <location evidence="2">Cell membrane</location>
        <topology evidence="2">Single-pass type II membrane protein</topology>
    </subcellularLocation>
    <subcellularLocation>
        <location evidence="9">Membrane</location>
        <topology evidence="9">Single-pass type II membrane protein</topology>
    </subcellularLocation>
</comment>
<keyword evidence="8" id="KW-0472">Membrane</keyword>
<dbReference type="PROSITE" id="PS00501">
    <property type="entry name" value="SPASE_I_1"/>
    <property type="match status" value="1"/>
</dbReference>
<keyword evidence="5 8" id="KW-0645">Protease</keyword>
<comment type="caution">
    <text evidence="11">The sequence shown here is derived from an EMBL/GenBank/DDBJ whole genome shotgun (WGS) entry which is preliminary data.</text>
</comment>
<organism evidence="11 12">
    <name type="scientific">Anaerospora hongkongensis</name>
    <dbReference type="NCBI Taxonomy" id="244830"/>
    <lineage>
        <taxon>Bacteria</taxon>
        <taxon>Bacillati</taxon>
        <taxon>Bacillota</taxon>
        <taxon>Negativicutes</taxon>
        <taxon>Selenomonadales</taxon>
        <taxon>Sporomusaceae</taxon>
        <taxon>Anaerospora</taxon>
    </lineage>
</organism>
<dbReference type="PROSITE" id="PS00760">
    <property type="entry name" value="SPASE_I_2"/>
    <property type="match status" value="1"/>
</dbReference>
<dbReference type="InterPro" id="IPR019533">
    <property type="entry name" value="Peptidase_S26"/>
</dbReference>
<dbReference type="CDD" id="cd06530">
    <property type="entry name" value="S26_SPase_I"/>
    <property type="match status" value="1"/>
</dbReference>
<feature type="transmembrane region" description="Helical" evidence="8">
    <location>
        <begin position="12"/>
        <end position="30"/>
    </location>
</feature>
<evidence type="ECO:0000313" key="11">
    <source>
        <dbReference type="EMBL" id="TCL38310.1"/>
    </source>
</evidence>
<dbReference type="AlphaFoldDB" id="A0A4R1Q3A6"/>
<dbReference type="PRINTS" id="PR00727">
    <property type="entry name" value="LEADERPTASE"/>
</dbReference>
<evidence type="ECO:0000256" key="9">
    <source>
        <dbReference type="RuleBase" id="RU362042"/>
    </source>
</evidence>
<evidence type="ECO:0000256" key="8">
    <source>
        <dbReference type="RuleBase" id="RU003993"/>
    </source>
</evidence>
<dbReference type="EMBL" id="SLUI01000004">
    <property type="protein sequence ID" value="TCL38310.1"/>
    <property type="molecule type" value="Genomic_DNA"/>
</dbReference>
<dbReference type="GO" id="GO:0009003">
    <property type="term" value="F:signal peptidase activity"/>
    <property type="evidence" value="ECO:0007669"/>
    <property type="project" value="UniProtKB-EC"/>
</dbReference>
<reference evidence="11 12" key="1">
    <citation type="submission" date="2019-03" db="EMBL/GenBank/DDBJ databases">
        <title>Genomic Encyclopedia of Type Strains, Phase IV (KMG-IV): sequencing the most valuable type-strain genomes for metagenomic binning, comparative biology and taxonomic classification.</title>
        <authorList>
            <person name="Goeker M."/>
        </authorList>
    </citation>
    <scope>NUCLEOTIDE SEQUENCE [LARGE SCALE GENOMIC DNA]</scope>
    <source>
        <strain evidence="11 12">DSM 15969</strain>
    </source>
</reference>
<dbReference type="PANTHER" id="PTHR43390">
    <property type="entry name" value="SIGNAL PEPTIDASE I"/>
    <property type="match status" value="1"/>
</dbReference>
<feature type="domain" description="Peptidase S26" evidence="10">
    <location>
        <begin position="10"/>
        <end position="186"/>
    </location>
</feature>
<evidence type="ECO:0000256" key="6">
    <source>
        <dbReference type="ARBA" id="ARBA00022801"/>
    </source>
</evidence>
<comment type="catalytic activity">
    <reaction evidence="1 8">
        <text>Cleavage of hydrophobic, N-terminal signal or leader sequences from secreted and periplasmic proteins.</text>
        <dbReference type="EC" id="3.4.21.89"/>
    </reaction>
</comment>
<dbReference type="RefSeq" id="WP_132078130.1">
    <property type="nucleotide sequence ID" value="NZ_SLUI01000004.1"/>
</dbReference>
<evidence type="ECO:0000256" key="5">
    <source>
        <dbReference type="ARBA" id="ARBA00022670"/>
    </source>
</evidence>
<dbReference type="InterPro" id="IPR019757">
    <property type="entry name" value="Pept_S26A_signal_pept_1_Lys-AS"/>
</dbReference>
<evidence type="ECO:0000256" key="2">
    <source>
        <dbReference type="ARBA" id="ARBA00004401"/>
    </source>
</evidence>
<dbReference type="Gene3D" id="2.10.109.10">
    <property type="entry name" value="Umud Fragment, subunit A"/>
    <property type="match status" value="1"/>
</dbReference>
<feature type="active site" evidence="7">
    <location>
        <position position="39"/>
    </location>
</feature>
<evidence type="ECO:0000259" key="10">
    <source>
        <dbReference type="Pfam" id="PF10502"/>
    </source>
</evidence>
<gene>
    <name evidence="11" type="ORF">EV210_104294</name>
</gene>
<protein>
    <recommendedName>
        <fullName evidence="4 8">Signal peptidase I</fullName>
        <ecNumber evidence="4 8">3.4.21.89</ecNumber>
    </recommendedName>
</protein>
<dbReference type="PROSITE" id="PS00761">
    <property type="entry name" value="SPASE_I_3"/>
    <property type="match status" value="1"/>
</dbReference>
<evidence type="ECO:0000256" key="3">
    <source>
        <dbReference type="ARBA" id="ARBA00009370"/>
    </source>
</evidence>
<keyword evidence="6 8" id="KW-0378">Hydrolase</keyword>
<dbReference type="InterPro" id="IPR019758">
    <property type="entry name" value="Pept_S26A_signal_pept_1_CS"/>
</dbReference>
<dbReference type="GO" id="GO:0004252">
    <property type="term" value="F:serine-type endopeptidase activity"/>
    <property type="evidence" value="ECO:0007669"/>
    <property type="project" value="InterPro"/>
</dbReference>
<evidence type="ECO:0000256" key="4">
    <source>
        <dbReference type="ARBA" id="ARBA00013208"/>
    </source>
</evidence>
<dbReference type="GO" id="GO:0006465">
    <property type="term" value="P:signal peptide processing"/>
    <property type="evidence" value="ECO:0007669"/>
    <property type="project" value="InterPro"/>
</dbReference>
<dbReference type="SUPFAM" id="SSF51306">
    <property type="entry name" value="LexA/Signal peptidase"/>
    <property type="match status" value="1"/>
</dbReference>
<dbReference type="GO" id="GO:0005886">
    <property type="term" value="C:plasma membrane"/>
    <property type="evidence" value="ECO:0007669"/>
    <property type="project" value="UniProtKB-SubCell"/>
</dbReference>
<proteinExistence type="inferred from homology"/>
<dbReference type="EC" id="3.4.21.89" evidence="4 8"/>
<dbReference type="InterPro" id="IPR036286">
    <property type="entry name" value="LexA/Signal_pep-like_sf"/>
</dbReference>
<evidence type="ECO:0000256" key="7">
    <source>
        <dbReference type="PIRSR" id="PIRSR600223-1"/>
    </source>
</evidence>
<keyword evidence="8" id="KW-0812">Transmembrane</keyword>
<dbReference type="NCBIfam" id="TIGR02227">
    <property type="entry name" value="sigpep_I_bact"/>
    <property type="match status" value="1"/>
</dbReference>
<dbReference type="PANTHER" id="PTHR43390:SF1">
    <property type="entry name" value="CHLOROPLAST PROCESSING PEPTIDASE"/>
    <property type="match status" value="1"/>
</dbReference>
<dbReference type="InterPro" id="IPR000223">
    <property type="entry name" value="Pept_S26A_signal_pept_1"/>
</dbReference>
<keyword evidence="8" id="KW-1133">Transmembrane helix</keyword>
<dbReference type="InterPro" id="IPR019756">
    <property type="entry name" value="Pept_S26A_signal_pept_1_Ser-AS"/>
</dbReference>
<evidence type="ECO:0000256" key="1">
    <source>
        <dbReference type="ARBA" id="ARBA00000677"/>
    </source>
</evidence>